<protein>
    <submittedName>
        <fullName evidence="2">F-box domain-containing protein</fullName>
    </submittedName>
</protein>
<dbReference type="Pfam" id="PF12937">
    <property type="entry name" value="F-box-like"/>
    <property type="match status" value="1"/>
</dbReference>
<dbReference type="EMBL" id="JACAZF010000001">
    <property type="protein sequence ID" value="KAF7316460.1"/>
    <property type="molecule type" value="Genomic_DNA"/>
</dbReference>
<dbReference type="RefSeq" id="XP_037226483.1">
    <property type="nucleotide sequence ID" value="XM_037358573.1"/>
</dbReference>
<dbReference type="Gene3D" id="1.20.1280.50">
    <property type="match status" value="1"/>
</dbReference>
<dbReference type="AlphaFoldDB" id="A0A8H6TCT8"/>
<accession>A0A8H6TCT8</accession>
<proteinExistence type="predicted"/>
<name>A0A8H6TCT8_9AGAR</name>
<dbReference type="InterPro" id="IPR001810">
    <property type="entry name" value="F-box_dom"/>
</dbReference>
<keyword evidence="3" id="KW-1185">Reference proteome</keyword>
<sequence length="508" mass="56811">MSPDTMPSAFKELPVDVLIHVLSFLPASDLLSLRRVCRFLRAVTNERSVWINALRSYCKQHNVYGSSFPVAEMSNGELKSAATGCTRFNAHMRRVFALSPADNSEIAPLATRVLQNPLEPREEFDNLRFVPGGRFVLSSHQNLVRVWDAGTQGGTPVVGPIASYEIPAITRIRSVRTRASPVAQDEILVVVTSVLDHFAFRLHVFRFRPTACPPKLEPFCEDLVLPIFDDVPIFLGSTNRHIAVATNSRVLLWNIVKDTWVCWEQPHTHLEDAIYVCDNHIVTIRADSAEVYLSPMPSLKPRKDSDTAPFVNLPVTSTFQLHRIARPDEQLNTCVSGITLVFQGRETSPLFFDVMNEHDNGKVLLSHYVLERGKDQTLKLRALGESAIPARFAHSHTLHLEWLGCRISEGRPCVQSYVVEGSKLHVCLADIDLAVAEGKDKSVLPRYTLGTLETPNLLVNEVNIDFCSFSARICARVPGERQGQYKVNVMEYVGLKESADVAHKVTKL</sequence>
<feature type="domain" description="F-box" evidence="1">
    <location>
        <begin position="7"/>
        <end position="53"/>
    </location>
</feature>
<dbReference type="InterPro" id="IPR036047">
    <property type="entry name" value="F-box-like_dom_sf"/>
</dbReference>
<evidence type="ECO:0000259" key="1">
    <source>
        <dbReference type="PROSITE" id="PS50181"/>
    </source>
</evidence>
<comment type="caution">
    <text evidence="2">The sequence shown here is derived from an EMBL/GenBank/DDBJ whole genome shotgun (WGS) entry which is preliminary data.</text>
</comment>
<organism evidence="2 3">
    <name type="scientific">Mycena indigotica</name>
    <dbReference type="NCBI Taxonomy" id="2126181"/>
    <lineage>
        <taxon>Eukaryota</taxon>
        <taxon>Fungi</taxon>
        <taxon>Dikarya</taxon>
        <taxon>Basidiomycota</taxon>
        <taxon>Agaricomycotina</taxon>
        <taxon>Agaricomycetes</taxon>
        <taxon>Agaricomycetidae</taxon>
        <taxon>Agaricales</taxon>
        <taxon>Marasmiineae</taxon>
        <taxon>Mycenaceae</taxon>
        <taxon>Mycena</taxon>
    </lineage>
</organism>
<dbReference type="SUPFAM" id="SSF81383">
    <property type="entry name" value="F-box domain"/>
    <property type="match status" value="1"/>
</dbReference>
<dbReference type="OrthoDB" id="2688364at2759"/>
<dbReference type="SMART" id="SM00256">
    <property type="entry name" value="FBOX"/>
    <property type="match status" value="1"/>
</dbReference>
<evidence type="ECO:0000313" key="3">
    <source>
        <dbReference type="Proteomes" id="UP000636479"/>
    </source>
</evidence>
<dbReference type="Proteomes" id="UP000636479">
    <property type="component" value="Unassembled WGS sequence"/>
</dbReference>
<evidence type="ECO:0000313" key="2">
    <source>
        <dbReference type="EMBL" id="KAF7316460.1"/>
    </source>
</evidence>
<reference evidence="2" key="1">
    <citation type="submission" date="2020-05" db="EMBL/GenBank/DDBJ databases">
        <title>Mycena genomes resolve the evolution of fungal bioluminescence.</title>
        <authorList>
            <person name="Tsai I.J."/>
        </authorList>
    </citation>
    <scope>NUCLEOTIDE SEQUENCE</scope>
    <source>
        <strain evidence="2">171206Taipei</strain>
    </source>
</reference>
<gene>
    <name evidence="2" type="ORF">MIND_00165000</name>
</gene>
<dbReference type="PROSITE" id="PS50181">
    <property type="entry name" value="FBOX"/>
    <property type="match status" value="1"/>
</dbReference>
<dbReference type="GeneID" id="59341089"/>